<reference evidence="8 9" key="1">
    <citation type="journal article" date="2019" name="Nat. Microbiol.">
        <title>Mediterranean grassland soil C-N compound turnover is dependent on rainfall and depth, and is mediated by genomically divergent microorganisms.</title>
        <authorList>
            <person name="Diamond S."/>
            <person name="Andeer P.F."/>
            <person name="Li Z."/>
            <person name="Crits-Christoph A."/>
            <person name="Burstein D."/>
            <person name="Anantharaman K."/>
            <person name="Lane K.R."/>
            <person name="Thomas B.C."/>
            <person name="Pan C."/>
            <person name="Northen T.R."/>
            <person name="Banfield J.F."/>
        </authorList>
    </citation>
    <scope>NUCLEOTIDE SEQUENCE [LARGE SCALE GENOMIC DNA]</scope>
    <source>
        <strain evidence="8">WS_11</strain>
    </source>
</reference>
<comment type="subcellular location">
    <subcellularLocation>
        <location evidence="1">Cell outer membrane</location>
    </subcellularLocation>
</comment>
<evidence type="ECO:0000313" key="8">
    <source>
        <dbReference type="EMBL" id="TMQ70671.1"/>
    </source>
</evidence>
<keyword evidence="3" id="KW-0813">Transport</keyword>
<evidence type="ECO:0000256" key="2">
    <source>
        <dbReference type="ARBA" id="ARBA00007613"/>
    </source>
</evidence>
<evidence type="ECO:0000256" key="4">
    <source>
        <dbReference type="ARBA" id="ARBA00022452"/>
    </source>
</evidence>
<dbReference type="Gene3D" id="1.20.1600.10">
    <property type="entry name" value="Outer membrane efflux proteins (OEP)"/>
    <property type="match status" value="1"/>
</dbReference>
<dbReference type="Proteomes" id="UP000319771">
    <property type="component" value="Unassembled WGS sequence"/>
</dbReference>
<dbReference type="EMBL" id="VBPB01000211">
    <property type="protein sequence ID" value="TMQ70671.1"/>
    <property type="molecule type" value="Genomic_DNA"/>
</dbReference>
<evidence type="ECO:0000256" key="1">
    <source>
        <dbReference type="ARBA" id="ARBA00004442"/>
    </source>
</evidence>
<dbReference type="PANTHER" id="PTHR30026:SF20">
    <property type="entry name" value="OUTER MEMBRANE PROTEIN TOLC"/>
    <property type="match status" value="1"/>
</dbReference>
<organism evidence="8 9">
    <name type="scientific">Eiseniibacteriota bacterium</name>
    <dbReference type="NCBI Taxonomy" id="2212470"/>
    <lineage>
        <taxon>Bacteria</taxon>
        <taxon>Candidatus Eiseniibacteriota</taxon>
    </lineage>
</organism>
<comment type="similarity">
    <text evidence="2">Belongs to the outer membrane factor (OMF) (TC 1.B.17) family.</text>
</comment>
<dbReference type="GO" id="GO:0015562">
    <property type="term" value="F:efflux transmembrane transporter activity"/>
    <property type="evidence" value="ECO:0007669"/>
    <property type="project" value="InterPro"/>
</dbReference>
<dbReference type="InterPro" id="IPR051906">
    <property type="entry name" value="TolC-like"/>
</dbReference>
<comment type="caution">
    <text evidence="8">The sequence shown here is derived from an EMBL/GenBank/DDBJ whole genome shotgun (WGS) entry which is preliminary data.</text>
</comment>
<dbReference type="AlphaFoldDB" id="A0A538U489"/>
<dbReference type="SUPFAM" id="SSF56954">
    <property type="entry name" value="Outer membrane efflux proteins (OEP)"/>
    <property type="match status" value="1"/>
</dbReference>
<keyword evidence="5" id="KW-0812">Transmembrane</keyword>
<dbReference type="PANTHER" id="PTHR30026">
    <property type="entry name" value="OUTER MEMBRANE PROTEIN TOLC"/>
    <property type="match status" value="1"/>
</dbReference>
<evidence type="ECO:0000256" key="5">
    <source>
        <dbReference type="ARBA" id="ARBA00022692"/>
    </source>
</evidence>
<dbReference type="GO" id="GO:0009279">
    <property type="term" value="C:cell outer membrane"/>
    <property type="evidence" value="ECO:0007669"/>
    <property type="project" value="UniProtKB-SubCell"/>
</dbReference>
<keyword evidence="7" id="KW-0998">Cell outer membrane</keyword>
<keyword evidence="6" id="KW-0472">Membrane</keyword>
<proteinExistence type="inferred from homology"/>
<dbReference type="GO" id="GO:1990281">
    <property type="term" value="C:efflux pump complex"/>
    <property type="evidence" value="ECO:0007669"/>
    <property type="project" value="TreeGrafter"/>
</dbReference>
<evidence type="ECO:0000313" key="9">
    <source>
        <dbReference type="Proteomes" id="UP000319771"/>
    </source>
</evidence>
<dbReference type="InterPro" id="IPR003423">
    <property type="entry name" value="OMP_efflux"/>
</dbReference>
<evidence type="ECO:0000256" key="6">
    <source>
        <dbReference type="ARBA" id="ARBA00023136"/>
    </source>
</evidence>
<name>A0A538U489_UNCEI</name>
<evidence type="ECO:0000256" key="3">
    <source>
        <dbReference type="ARBA" id="ARBA00022448"/>
    </source>
</evidence>
<gene>
    <name evidence="8" type="ORF">E6K81_12030</name>
</gene>
<keyword evidence="4" id="KW-1134">Transmembrane beta strand</keyword>
<sequence>MRSRRTGSSVSSSWGILDLSNWAGLNAARQGLKASRLSRDATRNDVVLATRRQFYGVVQAIKLAQVAEGALKLASDDERRVKAMFEVGSVSKSDLLKAQVRTAQSEFDQLSANHTVIVQRVALASQMGVRESDLGEVDTLLAATPQTYDEAALIAEAAKNRPDLIAADAELKSAQASHAAARMGRLPYVSLSGSAGFNTNSRADFLATGVSSRSKSDVSLGGTVSLNWDLFDLARVDAGIASARARLERARDASAALHRNLASEVHEALLAYNEAIEQNRVAERGQESAIENLKLTQEKYNVGSATILELIDAQVQLQTAQSNLVKALAAIRVAEAQINRVRGHSE</sequence>
<protein>
    <submittedName>
        <fullName evidence="8">TolC family protein</fullName>
    </submittedName>
</protein>
<accession>A0A538U489</accession>
<evidence type="ECO:0000256" key="7">
    <source>
        <dbReference type="ARBA" id="ARBA00023237"/>
    </source>
</evidence>
<dbReference type="Pfam" id="PF02321">
    <property type="entry name" value="OEP"/>
    <property type="match status" value="1"/>
</dbReference>
<dbReference type="GO" id="GO:0015288">
    <property type="term" value="F:porin activity"/>
    <property type="evidence" value="ECO:0007669"/>
    <property type="project" value="TreeGrafter"/>
</dbReference>